<reference evidence="1" key="1">
    <citation type="journal article" date="2019" name="bioRxiv">
        <title>The Genome of the Zebra Mussel, Dreissena polymorpha: A Resource for Invasive Species Research.</title>
        <authorList>
            <person name="McCartney M.A."/>
            <person name="Auch B."/>
            <person name="Kono T."/>
            <person name="Mallez S."/>
            <person name="Zhang Y."/>
            <person name="Obille A."/>
            <person name="Becker A."/>
            <person name="Abrahante J.E."/>
            <person name="Garbe J."/>
            <person name="Badalamenti J.P."/>
            <person name="Herman A."/>
            <person name="Mangelson H."/>
            <person name="Liachko I."/>
            <person name="Sullivan S."/>
            <person name="Sone E.D."/>
            <person name="Koren S."/>
            <person name="Silverstein K.A.T."/>
            <person name="Beckman K.B."/>
            <person name="Gohl D.M."/>
        </authorList>
    </citation>
    <scope>NUCLEOTIDE SEQUENCE</scope>
    <source>
        <strain evidence="1">Duluth1</strain>
        <tissue evidence="1">Whole animal</tissue>
    </source>
</reference>
<organism evidence="1 2">
    <name type="scientific">Dreissena polymorpha</name>
    <name type="common">Zebra mussel</name>
    <name type="synonym">Mytilus polymorpha</name>
    <dbReference type="NCBI Taxonomy" id="45954"/>
    <lineage>
        <taxon>Eukaryota</taxon>
        <taxon>Metazoa</taxon>
        <taxon>Spiralia</taxon>
        <taxon>Lophotrochozoa</taxon>
        <taxon>Mollusca</taxon>
        <taxon>Bivalvia</taxon>
        <taxon>Autobranchia</taxon>
        <taxon>Heteroconchia</taxon>
        <taxon>Euheterodonta</taxon>
        <taxon>Imparidentia</taxon>
        <taxon>Neoheterodontei</taxon>
        <taxon>Myida</taxon>
        <taxon>Dreissenoidea</taxon>
        <taxon>Dreissenidae</taxon>
        <taxon>Dreissena</taxon>
    </lineage>
</organism>
<name>A0A9D4FB84_DREPO</name>
<sequence length="70" mass="8262">MLLDAYVLFYYSFLKSEDQHTYKEVVDQILSGRGVHKEGQIKLKAIQERIAAKKMTQDGKKVRRESLKRF</sequence>
<gene>
    <name evidence="1" type="ORF">DPMN_149165</name>
</gene>
<protein>
    <submittedName>
        <fullName evidence="1">Uncharacterized protein</fullName>
    </submittedName>
</protein>
<evidence type="ECO:0000313" key="2">
    <source>
        <dbReference type="Proteomes" id="UP000828390"/>
    </source>
</evidence>
<evidence type="ECO:0000313" key="1">
    <source>
        <dbReference type="EMBL" id="KAH3795610.1"/>
    </source>
</evidence>
<reference evidence="1" key="2">
    <citation type="submission" date="2020-11" db="EMBL/GenBank/DDBJ databases">
        <authorList>
            <person name="McCartney M.A."/>
            <person name="Auch B."/>
            <person name="Kono T."/>
            <person name="Mallez S."/>
            <person name="Becker A."/>
            <person name="Gohl D.M."/>
            <person name="Silverstein K.A.T."/>
            <person name="Koren S."/>
            <person name="Bechman K.B."/>
            <person name="Herman A."/>
            <person name="Abrahante J.E."/>
            <person name="Garbe J."/>
        </authorList>
    </citation>
    <scope>NUCLEOTIDE SEQUENCE</scope>
    <source>
        <strain evidence="1">Duluth1</strain>
        <tissue evidence="1">Whole animal</tissue>
    </source>
</reference>
<keyword evidence="2" id="KW-1185">Reference proteome</keyword>
<accession>A0A9D4FB84</accession>
<comment type="caution">
    <text evidence="1">The sequence shown here is derived from an EMBL/GenBank/DDBJ whole genome shotgun (WGS) entry which is preliminary data.</text>
</comment>
<dbReference type="Proteomes" id="UP000828390">
    <property type="component" value="Unassembled WGS sequence"/>
</dbReference>
<dbReference type="EMBL" id="JAIWYP010000007">
    <property type="protein sequence ID" value="KAH3795610.1"/>
    <property type="molecule type" value="Genomic_DNA"/>
</dbReference>
<dbReference type="AlphaFoldDB" id="A0A9D4FB84"/>
<proteinExistence type="predicted"/>